<keyword evidence="1" id="KW-0732">Signal</keyword>
<dbReference type="EMBL" id="QWIQ01000633">
    <property type="protein sequence ID" value="RMY80500.1"/>
    <property type="molecule type" value="Genomic_DNA"/>
</dbReference>
<comment type="caution">
    <text evidence="2">The sequence shown here is derived from an EMBL/GenBank/DDBJ whole genome shotgun (WGS) entry which is preliminary data.</text>
</comment>
<organism evidence="2 3">
    <name type="scientific">Hortaea werneckii</name>
    <name type="common">Black yeast</name>
    <name type="synonym">Cladosporium werneckii</name>
    <dbReference type="NCBI Taxonomy" id="91943"/>
    <lineage>
        <taxon>Eukaryota</taxon>
        <taxon>Fungi</taxon>
        <taxon>Dikarya</taxon>
        <taxon>Ascomycota</taxon>
        <taxon>Pezizomycotina</taxon>
        <taxon>Dothideomycetes</taxon>
        <taxon>Dothideomycetidae</taxon>
        <taxon>Mycosphaerellales</taxon>
        <taxon>Teratosphaeriaceae</taxon>
        <taxon>Hortaea</taxon>
    </lineage>
</organism>
<sequence>MIVIMNKIFKVFLIAFSIASTTSGQASHNVSPFVMISNEPIRHTNLSSKHNDTASAIQQDLIRTLSHCEPQQYILLPQFGLQPEDIQNVSSMPKVHGLIHRAAQAVVIPYVSGIIDCMSIATSALKAPCDGSQQQYYDAWLESIDQFCECESCVPWSHDVEREGMLVRVPHLPYLANSAGDEEERRDVLRQTARHVDVVGCGFLGLTGTEQMIILPFTSPPYSGRGSRTSWCLPPRTNCRWGREDQKIVQAC</sequence>
<evidence type="ECO:0000256" key="1">
    <source>
        <dbReference type="SAM" id="SignalP"/>
    </source>
</evidence>
<dbReference type="Proteomes" id="UP000281468">
    <property type="component" value="Unassembled WGS sequence"/>
</dbReference>
<evidence type="ECO:0008006" key="4">
    <source>
        <dbReference type="Google" id="ProtNLM"/>
    </source>
</evidence>
<evidence type="ECO:0000313" key="2">
    <source>
        <dbReference type="EMBL" id="RMY80500.1"/>
    </source>
</evidence>
<reference evidence="2 3" key="1">
    <citation type="journal article" date="2018" name="BMC Genomics">
        <title>Genomic evidence for intraspecific hybridization in a clonal and extremely halotolerant yeast.</title>
        <authorList>
            <person name="Gostincar C."/>
            <person name="Stajich J.E."/>
            <person name="Zupancic J."/>
            <person name="Zalar P."/>
            <person name="Gunde-Cimerman N."/>
        </authorList>
    </citation>
    <scope>NUCLEOTIDE SEQUENCE [LARGE SCALE GENOMIC DNA]</scope>
    <source>
        <strain evidence="2 3">EXF-171</strain>
    </source>
</reference>
<dbReference type="VEuPathDB" id="FungiDB:BTJ68_13462"/>
<gene>
    <name evidence="2" type="ORF">D0862_12707</name>
</gene>
<feature type="chain" id="PRO_5018022749" description="CN hydrolase domain-containing protein" evidence="1">
    <location>
        <begin position="25"/>
        <end position="252"/>
    </location>
</feature>
<protein>
    <recommendedName>
        <fullName evidence="4">CN hydrolase domain-containing protein</fullName>
    </recommendedName>
</protein>
<name>A0A3M7EVJ1_HORWE</name>
<proteinExistence type="predicted"/>
<accession>A0A3M7EVJ1</accession>
<evidence type="ECO:0000313" key="3">
    <source>
        <dbReference type="Proteomes" id="UP000281468"/>
    </source>
</evidence>
<dbReference type="AlphaFoldDB" id="A0A3M7EVJ1"/>
<feature type="signal peptide" evidence="1">
    <location>
        <begin position="1"/>
        <end position="24"/>
    </location>
</feature>